<sequence length="194" mass="21181">MSDLDSTSGTSTGSKTLINVTTLINRIAALENRVKSLEQANQQQQTQIAQLTLNATQAAPPQKQIQLAQLASTASPPTAVPLHHEARVWSSSSPQMTGMYPAMQAPFGNNAVQNPTPITESERNLVQAIKEVQQQTHNDYPERSLVSQHMIYRGTQDKVYTFKAVCKSAERKGLIEMQANPGGGPAWITLKKKS</sequence>
<reference evidence="1" key="1">
    <citation type="submission" date="2023-04" db="EMBL/GenBank/DDBJ databases">
        <title>Draft Genome sequencing of Naganishia species isolated from polar environments using Oxford Nanopore Technology.</title>
        <authorList>
            <person name="Leo P."/>
            <person name="Venkateswaran K."/>
        </authorList>
    </citation>
    <scope>NUCLEOTIDE SEQUENCE</scope>
    <source>
        <strain evidence="1">DBVPG 5303</strain>
    </source>
</reference>
<gene>
    <name evidence="1" type="ORF">QFC24_000220</name>
</gene>
<dbReference type="EMBL" id="JASBWV010000001">
    <property type="protein sequence ID" value="KAJ9127935.1"/>
    <property type="molecule type" value="Genomic_DNA"/>
</dbReference>
<organism evidence="1 2">
    <name type="scientific">Naganishia onofrii</name>
    <dbReference type="NCBI Taxonomy" id="1851511"/>
    <lineage>
        <taxon>Eukaryota</taxon>
        <taxon>Fungi</taxon>
        <taxon>Dikarya</taxon>
        <taxon>Basidiomycota</taxon>
        <taxon>Agaricomycotina</taxon>
        <taxon>Tremellomycetes</taxon>
        <taxon>Filobasidiales</taxon>
        <taxon>Filobasidiaceae</taxon>
        <taxon>Naganishia</taxon>
    </lineage>
</organism>
<comment type="caution">
    <text evidence="1">The sequence shown here is derived from an EMBL/GenBank/DDBJ whole genome shotgun (WGS) entry which is preliminary data.</text>
</comment>
<name>A0ACC2XWZ6_9TREE</name>
<keyword evidence="2" id="KW-1185">Reference proteome</keyword>
<dbReference type="Proteomes" id="UP001234202">
    <property type="component" value="Unassembled WGS sequence"/>
</dbReference>
<proteinExistence type="predicted"/>
<protein>
    <submittedName>
        <fullName evidence="1">Uncharacterized protein</fullName>
    </submittedName>
</protein>
<evidence type="ECO:0000313" key="2">
    <source>
        <dbReference type="Proteomes" id="UP001234202"/>
    </source>
</evidence>
<accession>A0ACC2XWZ6</accession>
<evidence type="ECO:0000313" key="1">
    <source>
        <dbReference type="EMBL" id="KAJ9127935.1"/>
    </source>
</evidence>